<dbReference type="EMBL" id="JAJJML010000001">
    <property type="protein sequence ID" value="MCC9033515.1"/>
    <property type="molecule type" value="Genomic_DNA"/>
</dbReference>
<proteinExistence type="predicted"/>
<dbReference type="Proteomes" id="UP001107960">
    <property type="component" value="Unassembled WGS sequence"/>
</dbReference>
<evidence type="ECO:0000313" key="1">
    <source>
        <dbReference type="EMBL" id="MCC9033008.1"/>
    </source>
</evidence>
<organism evidence="2 5">
    <name type="scientific">Chryseobacterium muglaense</name>
    <dbReference type="NCBI Taxonomy" id="2893752"/>
    <lineage>
        <taxon>Bacteria</taxon>
        <taxon>Pseudomonadati</taxon>
        <taxon>Bacteroidota</taxon>
        <taxon>Flavobacteriia</taxon>
        <taxon>Flavobacteriales</taxon>
        <taxon>Weeksellaceae</taxon>
        <taxon>Chryseobacterium group</taxon>
        <taxon>Chryseobacterium</taxon>
    </lineage>
</organism>
<gene>
    <name evidence="1" type="ORF">LNP80_01890</name>
    <name evidence="2" type="ORF">LNP80_04500</name>
    <name evidence="3" type="ORF">LNP80_06860</name>
    <name evidence="4" type="ORF">LNP80_13590</name>
</gene>
<protein>
    <submittedName>
        <fullName evidence="2">Uncharacterized protein</fullName>
    </submittedName>
</protein>
<dbReference type="RefSeq" id="WP_229986350.1">
    <property type="nucleotide sequence ID" value="NZ_JAJJML010000001.1"/>
</dbReference>
<evidence type="ECO:0000313" key="2">
    <source>
        <dbReference type="EMBL" id="MCC9033515.1"/>
    </source>
</evidence>
<dbReference type="EMBL" id="JAJJML010000001">
    <property type="protein sequence ID" value="MCC9033980.1"/>
    <property type="molecule type" value="Genomic_DNA"/>
</dbReference>
<evidence type="ECO:0000313" key="5">
    <source>
        <dbReference type="Proteomes" id="UP001107960"/>
    </source>
</evidence>
<evidence type="ECO:0000313" key="3">
    <source>
        <dbReference type="EMBL" id="MCC9033980.1"/>
    </source>
</evidence>
<name>A0A9Q3UV02_9FLAO</name>
<reference evidence="2" key="1">
    <citation type="submission" date="2021-11" db="EMBL/GenBank/DDBJ databases">
        <title>Description of novel Chryseobacterium species.</title>
        <authorList>
            <person name="Saticioglu I.B."/>
            <person name="Ay H."/>
            <person name="Altun S."/>
            <person name="Duman M."/>
        </authorList>
    </citation>
    <scope>NUCLEOTIDE SEQUENCE</scope>
    <source>
        <strain evidence="2">C-39</strain>
    </source>
</reference>
<comment type="caution">
    <text evidence="2">The sequence shown here is derived from an EMBL/GenBank/DDBJ whole genome shotgun (WGS) entry which is preliminary data.</text>
</comment>
<evidence type="ECO:0000313" key="4">
    <source>
        <dbReference type="EMBL" id="MCC9035281.1"/>
    </source>
</evidence>
<dbReference type="EMBL" id="JAJJML010000001">
    <property type="protein sequence ID" value="MCC9035281.1"/>
    <property type="molecule type" value="Genomic_DNA"/>
</dbReference>
<dbReference type="EMBL" id="JAJJML010000001">
    <property type="protein sequence ID" value="MCC9033008.1"/>
    <property type="molecule type" value="Genomic_DNA"/>
</dbReference>
<accession>A0A9Q3UV02</accession>
<sequence>MRFITLSEKEQILVNKLEKESPNHITRLRCNLLKLSHKKLSMKEVSRLTDIKWLRIVEFFNAWENAETLSEKQKTLYIKEGRGAKVKLDPVKEILPGLIKENSRNLKVILSILSEKHQINVSKVTLQNFLKETNL</sequence>
<dbReference type="AlphaFoldDB" id="A0A9Q3UV02"/>